<keyword evidence="3" id="KW-0732">Signal</keyword>
<feature type="signal peptide" evidence="3">
    <location>
        <begin position="1"/>
        <end position="24"/>
    </location>
</feature>
<keyword evidence="5" id="KW-1185">Reference proteome</keyword>
<evidence type="ECO:0000313" key="4">
    <source>
        <dbReference type="EMBL" id="WDE07869.1"/>
    </source>
</evidence>
<accession>A0AAE9Z822</accession>
<dbReference type="Gene3D" id="3.80.10.10">
    <property type="entry name" value="Ribonuclease Inhibitor"/>
    <property type="match status" value="1"/>
</dbReference>
<feature type="chain" id="PRO_5041957052" evidence="3">
    <location>
        <begin position="25"/>
        <end position="578"/>
    </location>
</feature>
<evidence type="ECO:0000313" key="5">
    <source>
        <dbReference type="Proteomes" id="UP000032352"/>
    </source>
</evidence>
<evidence type="ECO:0000256" key="3">
    <source>
        <dbReference type="SAM" id="SignalP"/>
    </source>
</evidence>
<gene>
    <name evidence="4" type="ORF">SG34_013860</name>
</gene>
<reference evidence="4 5" key="1">
    <citation type="journal article" date="2015" name="Genome Announc.">
        <title>Draft Genome Sequences of Marine Isolates of Thalassomonas viridans and Thalassomonas actiniarum.</title>
        <authorList>
            <person name="Olonade I."/>
            <person name="van Zyl L.J."/>
            <person name="Trindade M."/>
        </authorList>
    </citation>
    <scope>NUCLEOTIDE SEQUENCE [LARGE SCALE GENOMIC DNA]</scope>
    <source>
        <strain evidence="4 5">XOM25</strain>
    </source>
</reference>
<reference evidence="4 5" key="2">
    <citation type="journal article" date="2022" name="Mar. Drugs">
        <title>Bioassay-Guided Fractionation Leads to the Detection of Cholic Acid Generated by the Rare Thalassomonas sp.</title>
        <authorList>
            <person name="Pheiffer F."/>
            <person name="Schneider Y.K."/>
            <person name="Hansen E.H."/>
            <person name="Andersen J.H."/>
            <person name="Isaksson J."/>
            <person name="Busche T."/>
            <person name="R C."/>
            <person name="Kalinowski J."/>
            <person name="Zyl L.V."/>
            <person name="Trindade M."/>
        </authorList>
    </citation>
    <scope>NUCLEOTIDE SEQUENCE [LARGE SCALE GENOMIC DNA]</scope>
    <source>
        <strain evidence="4 5">XOM25</strain>
    </source>
</reference>
<sequence length="578" mass="64361">MPYRKVKFTLAGGLLATVSGCAMMAPESVDELVFKDANFAACVKRTNQPSLALIQELKCGVKGITSVEEIKYMPGLVSLNLYNNELTEIDTRYNPKLESLVVGKNKITSIDLSRNPELNMLNVEQNPLKSLDVSENKALKRLYAYKIPLTEIDVTGLSKLEDLGLSRHKLTSLDLSQNPLLSMLNLSIGTLAELDLSANPALEMAFIGGNKLTDIDFSKNPEITRLNVRDNQLTELDISGLEQLYSIKADYNQLATIKLGDKPELSSLELNNNQLTALNLENAPVLSKLVAFNNPLSELILADDNNISTLSVEGTPYALSTEGKAAEDKGIEQLVTPRVNILESGLIVKQGAGQKVTPGLLVKPQLGQYIGFTYSVNLPKDAGRLSNQVQFPITVRMTHPELTNPKNNHKFSESKWTDTMFKNNTNLAWWYFGEAYELVEGRWKLDILYRDSVIASKSYLLIDPNKSDEERDEDTRQALMMHELVLEGDKTLCAESKFRGCLDFESQQACVTALTPHKNQCRRKSFYHLRGKANQVPSVEQLRSYFSDYTACMSMSYIKQQSVITADQVSACFTENAG</sequence>
<dbReference type="PROSITE" id="PS51257">
    <property type="entry name" value="PROKAR_LIPOPROTEIN"/>
    <property type="match status" value="1"/>
</dbReference>
<dbReference type="KEGG" id="tvd:SG34_013860"/>
<dbReference type="InterPro" id="IPR052574">
    <property type="entry name" value="CDIRP"/>
</dbReference>
<dbReference type="PANTHER" id="PTHR47566">
    <property type="match status" value="1"/>
</dbReference>
<dbReference type="AlphaFoldDB" id="A0AAE9Z822"/>
<dbReference type="Gene3D" id="2.60.40.2390">
    <property type="match status" value="1"/>
</dbReference>
<dbReference type="GO" id="GO:0035591">
    <property type="term" value="F:signaling adaptor activity"/>
    <property type="evidence" value="ECO:0007669"/>
    <property type="project" value="TreeGrafter"/>
</dbReference>
<organism evidence="4 5">
    <name type="scientific">Thalassomonas viridans</name>
    <dbReference type="NCBI Taxonomy" id="137584"/>
    <lineage>
        <taxon>Bacteria</taxon>
        <taxon>Pseudomonadati</taxon>
        <taxon>Pseudomonadota</taxon>
        <taxon>Gammaproteobacteria</taxon>
        <taxon>Alteromonadales</taxon>
        <taxon>Colwelliaceae</taxon>
        <taxon>Thalassomonas</taxon>
    </lineage>
</organism>
<dbReference type="EMBL" id="CP059733">
    <property type="protein sequence ID" value="WDE07869.1"/>
    <property type="molecule type" value="Genomic_DNA"/>
</dbReference>
<dbReference type="Proteomes" id="UP000032352">
    <property type="component" value="Chromosome"/>
</dbReference>
<keyword evidence="1" id="KW-0433">Leucine-rich repeat</keyword>
<dbReference type="PANTHER" id="PTHR47566:SF1">
    <property type="entry name" value="PROTEIN NUD1"/>
    <property type="match status" value="1"/>
</dbReference>
<evidence type="ECO:0000256" key="1">
    <source>
        <dbReference type="ARBA" id="ARBA00022614"/>
    </source>
</evidence>
<proteinExistence type="predicted"/>
<dbReference type="SUPFAM" id="SSF52058">
    <property type="entry name" value="L domain-like"/>
    <property type="match status" value="1"/>
</dbReference>
<dbReference type="RefSeq" id="WP_044838113.1">
    <property type="nucleotide sequence ID" value="NZ_CP059733.1"/>
</dbReference>
<name>A0AAE9Z822_9GAMM</name>
<evidence type="ECO:0000256" key="2">
    <source>
        <dbReference type="ARBA" id="ARBA00022737"/>
    </source>
</evidence>
<keyword evidence="2" id="KW-0677">Repeat</keyword>
<protein>
    <submittedName>
        <fullName evidence="4">DUF3859 domain-containing protein</fullName>
    </submittedName>
</protein>
<dbReference type="InterPro" id="IPR032675">
    <property type="entry name" value="LRR_dom_sf"/>
</dbReference>